<dbReference type="OrthoDB" id="21467at2759"/>
<dbReference type="AlphaFoldDB" id="X6LJA5"/>
<feature type="compositionally biased region" description="Polar residues" evidence="2">
    <location>
        <begin position="27"/>
        <end position="38"/>
    </location>
</feature>
<dbReference type="InterPro" id="IPR012677">
    <property type="entry name" value="Nucleotide-bd_a/b_plait_sf"/>
</dbReference>
<evidence type="ECO:0000313" key="4">
    <source>
        <dbReference type="Proteomes" id="UP000023152"/>
    </source>
</evidence>
<dbReference type="InterPro" id="IPR035979">
    <property type="entry name" value="RBD_domain_sf"/>
</dbReference>
<name>X6LJA5_RETFI</name>
<reference evidence="3 4" key="1">
    <citation type="journal article" date="2013" name="Curr. Biol.">
        <title>The Genome of the Foraminiferan Reticulomyxa filosa.</title>
        <authorList>
            <person name="Glockner G."/>
            <person name="Hulsmann N."/>
            <person name="Schleicher M."/>
            <person name="Noegel A.A."/>
            <person name="Eichinger L."/>
            <person name="Gallinger C."/>
            <person name="Pawlowski J."/>
            <person name="Sierra R."/>
            <person name="Euteneuer U."/>
            <person name="Pillet L."/>
            <person name="Moustafa A."/>
            <person name="Platzer M."/>
            <person name="Groth M."/>
            <person name="Szafranski K."/>
            <person name="Schliwa M."/>
        </authorList>
    </citation>
    <scope>NUCLEOTIDE SEQUENCE [LARGE SCALE GENOMIC DNA]</scope>
</reference>
<protein>
    <recommendedName>
        <fullName evidence="5">RRM domain-containing protein</fullName>
    </recommendedName>
</protein>
<sequence length="212" mass="24419">GLISGQSDVGKIPEDKVAEKKGIKDGITTSEVISPPSNERQEAKEETKNESQLGKDWATMDWKESTQRLYDELRKRGQMNSGSETSDNEMNFEKLTDNYRDWSAQYQAQQRREANRVKKLQELKEKKQTITKTLKELKTNISEKHGEKCVEKLENKEIDLLADKYKAWKEKRNQRGVIFISGLPFGATAFQLRKIFTDFGKVTNIHLEAASF</sequence>
<proteinExistence type="predicted"/>
<dbReference type="EMBL" id="ASPP01038351">
    <property type="protein sequence ID" value="ETO01421.1"/>
    <property type="molecule type" value="Genomic_DNA"/>
</dbReference>
<feature type="non-terminal residue" evidence="3">
    <location>
        <position position="1"/>
    </location>
</feature>
<dbReference type="CDD" id="cd00590">
    <property type="entry name" value="RRM_SF"/>
    <property type="match status" value="1"/>
</dbReference>
<evidence type="ECO:0000256" key="2">
    <source>
        <dbReference type="SAM" id="MobiDB-lite"/>
    </source>
</evidence>
<dbReference type="GO" id="GO:0003676">
    <property type="term" value="F:nucleic acid binding"/>
    <property type="evidence" value="ECO:0007669"/>
    <property type="project" value="InterPro"/>
</dbReference>
<keyword evidence="1" id="KW-0175">Coiled coil</keyword>
<feature type="compositionally biased region" description="Basic and acidic residues" evidence="2">
    <location>
        <begin position="11"/>
        <end position="24"/>
    </location>
</feature>
<evidence type="ECO:0008006" key="5">
    <source>
        <dbReference type="Google" id="ProtNLM"/>
    </source>
</evidence>
<keyword evidence="4" id="KW-1185">Reference proteome</keyword>
<feature type="region of interest" description="Disordered" evidence="2">
    <location>
        <begin position="1"/>
        <end position="60"/>
    </location>
</feature>
<accession>X6LJA5</accession>
<dbReference type="SUPFAM" id="SSF54928">
    <property type="entry name" value="RNA-binding domain, RBD"/>
    <property type="match status" value="1"/>
</dbReference>
<feature type="compositionally biased region" description="Basic and acidic residues" evidence="2">
    <location>
        <begin position="39"/>
        <end position="49"/>
    </location>
</feature>
<comment type="caution">
    <text evidence="3">The sequence shown here is derived from an EMBL/GenBank/DDBJ whole genome shotgun (WGS) entry which is preliminary data.</text>
</comment>
<dbReference type="Proteomes" id="UP000023152">
    <property type="component" value="Unassembled WGS sequence"/>
</dbReference>
<organism evidence="3 4">
    <name type="scientific">Reticulomyxa filosa</name>
    <dbReference type="NCBI Taxonomy" id="46433"/>
    <lineage>
        <taxon>Eukaryota</taxon>
        <taxon>Sar</taxon>
        <taxon>Rhizaria</taxon>
        <taxon>Retaria</taxon>
        <taxon>Foraminifera</taxon>
        <taxon>Monothalamids</taxon>
        <taxon>Reticulomyxidae</taxon>
        <taxon>Reticulomyxa</taxon>
    </lineage>
</organism>
<feature type="coiled-coil region" evidence="1">
    <location>
        <begin position="92"/>
        <end position="140"/>
    </location>
</feature>
<gene>
    <name evidence="3" type="ORF">RFI_36019</name>
</gene>
<evidence type="ECO:0000256" key="1">
    <source>
        <dbReference type="SAM" id="Coils"/>
    </source>
</evidence>
<dbReference type="Gene3D" id="3.30.70.330">
    <property type="match status" value="1"/>
</dbReference>
<feature type="non-terminal residue" evidence="3">
    <location>
        <position position="212"/>
    </location>
</feature>
<evidence type="ECO:0000313" key="3">
    <source>
        <dbReference type="EMBL" id="ETO01421.1"/>
    </source>
</evidence>